<protein>
    <submittedName>
        <fullName evidence="2">Uncharacterized protein</fullName>
    </submittedName>
</protein>
<sequence>MMLSTIAENDCSPYSTCSTSHAPNNSNVYPTTTSIFGRKPSPPPLDELPAVPVVMVSSPHSSKNSSLSHKSERDFIVRNHPGGGHNGGGLDNMAFNGDTTTIQMQSNDMTGRINEGYETEEGDDGRRYMTIAEVNESRVEFEKTLTVLPLQQPFTTPHDSERNPSDYLSSPSTEVSPTPVRHGMASILRQDAVCLTDMDSEVMIPTSISQTELPPLPIDSTTPVATQNLHNVHPQPTKASNVEIDNDDDGYHERVGVQSSLVGTSSSSALELEGEAPPSHNADTLKSNASDSHGSNFSVDQTLPIPSSHRDRKEFVGDNPNLTVPCQNQKVRVVLALYQEMKR</sequence>
<feature type="region of interest" description="Disordered" evidence="1">
    <location>
        <begin position="152"/>
        <end position="179"/>
    </location>
</feature>
<feature type="compositionally biased region" description="Polar residues" evidence="1">
    <location>
        <begin position="281"/>
        <end position="305"/>
    </location>
</feature>
<feature type="region of interest" description="Disordered" evidence="1">
    <location>
        <begin position="231"/>
        <end position="250"/>
    </location>
</feature>
<evidence type="ECO:0000313" key="2">
    <source>
        <dbReference type="EMBL" id="CAL8071498.1"/>
    </source>
</evidence>
<dbReference type="Proteomes" id="UP001642540">
    <property type="component" value="Unassembled WGS sequence"/>
</dbReference>
<name>A0ABP1PMT3_9HEXA</name>
<evidence type="ECO:0000313" key="3">
    <source>
        <dbReference type="Proteomes" id="UP001642540"/>
    </source>
</evidence>
<proteinExistence type="predicted"/>
<comment type="caution">
    <text evidence="2">The sequence shown here is derived from an EMBL/GenBank/DDBJ whole genome shotgun (WGS) entry which is preliminary data.</text>
</comment>
<keyword evidence="3" id="KW-1185">Reference proteome</keyword>
<dbReference type="EMBL" id="CAXLJM020000006">
    <property type="protein sequence ID" value="CAL8071498.1"/>
    <property type="molecule type" value="Genomic_DNA"/>
</dbReference>
<accession>A0ABP1PMT3</accession>
<reference evidence="2 3" key="1">
    <citation type="submission" date="2024-08" db="EMBL/GenBank/DDBJ databases">
        <authorList>
            <person name="Cucini C."/>
            <person name="Frati F."/>
        </authorList>
    </citation>
    <scope>NUCLEOTIDE SEQUENCE [LARGE SCALE GENOMIC DNA]</scope>
</reference>
<gene>
    <name evidence="2" type="ORF">ODALV1_LOCUS1745</name>
</gene>
<feature type="compositionally biased region" description="Polar residues" evidence="1">
    <location>
        <begin position="12"/>
        <end position="26"/>
    </location>
</feature>
<evidence type="ECO:0000256" key="1">
    <source>
        <dbReference type="SAM" id="MobiDB-lite"/>
    </source>
</evidence>
<feature type="region of interest" description="Disordered" evidence="1">
    <location>
        <begin position="262"/>
        <end position="321"/>
    </location>
</feature>
<feature type="region of interest" description="Disordered" evidence="1">
    <location>
        <begin position="1"/>
        <end position="26"/>
    </location>
</feature>
<organism evidence="2 3">
    <name type="scientific">Orchesella dallaii</name>
    <dbReference type="NCBI Taxonomy" id="48710"/>
    <lineage>
        <taxon>Eukaryota</taxon>
        <taxon>Metazoa</taxon>
        <taxon>Ecdysozoa</taxon>
        <taxon>Arthropoda</taxon>
        <taxon>Hexapoda</taxon>
        <taxon>Collembola</taxon>
        <taxon>Entomobryomorpha</taxon>
        <taxon>Entomobryoidea</taxon>
        <taxon>Orchesellidae</taxon>
        <taxon>Orchesellinae</taxon>
        <taxon>Orchesella</taxon>
    </lineage>
</organism>
<feature type="compositionally biased region" description="Low complexity" evidence="1">
    <location>
        <begin position="169"/>
        <end position="179"/>
    </location>
</feature>